<comment type="caution">
    <text evidence="4">The sequence shown here is derived from an EMBL/GenBank/DDBJ whole genome shotgun (WGS) entry which is preliminary data.</text>
</comment>
<dbReference type="InterPro" id="IPR035992">
    <property type="entry name" value="Ricin_B-like_lectins"/>
</dbReference>
<dbReference type="SUPFAM" id="SSF50370">
    <property type="entry name" value="Ricin B-like lectins"/>
    <property type="match status" value="1"/>
</dbReference>
<dbReference type="Pfam" id="PF00652">
    <property type="entry name" value="Ricin_B_lectin"/>
    <property type="match status" value="1"/>
</dbReference>
<keyword evidence="5" id="KW-1185">Reference proteome</keyword>
<evidence type="ECO:0000256" key="2">
    <source>
        <dbReference type="SAM" id="SignalP"/>
    </source>
</evidence>
<organism evidence="4 5">
    <name type="scientific">Kockovaella imperatae</name>
    <dbReference type="NCBI Taxonomy" id="4999"/>
    <lineage>
        <taxon>Eukaryota</taxon>
        <taxon>Fungi</taxon>
        <taxon>Dikarya</taxon>
        <taxon>Basidiomycota</taxon>
        <taxon>Agaricomycotina</taxon>
        <taxon>Tremellomycetes</taxon>
        <taxon>Tremellales</taxon>
        <taxon>Cuniculitremaceae</taxon>
        <taxon>Kockovaella</taxon>
    </lineage>
</organism>
<dbReference type="GO" id="GO:0030246">
    <property type="term" value="F:carbohydrate binding"/>
    <property type="evidence" value="ECO:0007669"/>
    <property type="project" value="UniProtKB-KW"/>
</dbReference>
<evidence type="ECO:0000259" key="3">
    <source>
        <dbReference type="Pfam" id="PF00652"/>
    </source>
</evidence>
<protein>
    <submittedName>
        <fullName evidence="4">Ricin B lectin domain-containing protein</fullName>
    </submittedName>
</protein>
<feature type="region of interest" description="Disordered" evidence="1">
    <location>
        <begin position="267"/>
        <end position="290"/>
    </location>
</feature>
<dbReference type="InterPro" id="IPR000772">
    <property type="entry name" value="Ricin_B_lectin"/>
</dbReference>
<name>A0A1Y1UPD7_9TREE</name>
<dbReference type="Gene3D" id="2.80.10.50">
    <property type="match status" value="1"/>
</dbReference>
<dbReference type="OrthoDB" id="6770063at2759"/>
<proteinExistence type="predicted"/>
<evidence type="ECO:0000256" key="1">
    <source>
        <dbReference type="SAM" id="MobiDB-lite"/>
    </source>
</evidence>
<dbReference type="RefSeq" id="XP_021873654.1">
    <property type="nucleotide sequence ID" value="XM_022017849.1"/>
</dbReference>
<feature type="domain" description="Ricin B lectin" evidence="3">
    <location>
        <begin position="59"/>
        <end position="177"/>
    </location>
</feature>
<accession>A0A1Y1UPD7</accession>
<keyword evidence="2" id="KW-0732">Signal</keyword>
<feature type="chain" id="PRO_5012621075" evidence="2">
    <location>
        <begin position="24"/>
        <end position="290"/>
    </location>
</feature>
<evidence type="ECO:0000313" key="5">
    <source>
        <dbReference type="Proteomes" id="UP000193218"/>
    </source>
</evidence>
<dbReference type="AlphaFoldDB" id="A0A1Y1UPD7"/>
<feature type="signal peptide" evidence="2">
    <location>
        <begin position="1"/>
        <end position="23"/>
    </location>
</feature>
<dbReference type="GeneID" id="33559658"/>
<keyword evidence="4" id="KW-0430">Lectin</keyword>
<dbReference type="Proteomes" id="UP000193218">
    <property type="component" value="Unassembled WGS sequence"/>
</dbReference>
<dbReference type="PROSITE" id="PS50231">
    <property type="entry name" value="RICIN_B_LECTIN"/>
    <property type="match status" value="1"/>
</dbReference>
<dbReference type="InParanoid" id="A0A1Y1UPD7"/>
<evidence type="ECO:0000313" key="4">
    <source>
        <dbReference type="EMBL" id="ORX39869.1"/>
    </source>
</evidence>
<dbReference type="STRING" id="4999.A0A1Y1UPD7"/>
<dbReference type="EMBL" id="NBSH01000002">
    <property type="protein sequence ID" value="ORX39869.1"/>
    <property type="molecule type" value="Genomic_DNA"/>
</dbReference>
<reference evidence="4 5" key="1">
    <citation type="submission" date="2017-03" db="EMBL/GenBank/DDBJ databases">
        <title>Widespread Adenine N6-methylation of Active Genes in Fungi.</title>
        <authorList>
            <consortium name="DOE Joint Genome Institute"/>
            <person name="Mondo S.J."/>
            <person name="Dannebaum R.O."/>
            <person name="Kuo R.C."/>
            <person name="Louie K.B."/>
            <person name="Bewick A.J."/>
            <person name="Labutti K."/>
            <person name="Haridas S."/>
            <person name="Kuo A."/>
            <person name="Salamov A."/>
            <person name="Ahrendt S.R."/>
            <person name="Lau R."/>
            <person name="Bowen B.P."/>
            <person name="Lipzen A."/>
            <person name="Sullivan W."/>
            <person name="Andreopoulos W.B."/>
            <person name="Clum A."/>
            <person name="Lindquist E."/>
            <person name="Daum C."/>
            <person name="Northen T.R."/>
            <person name="Ramamoorthy G."/>
            <person name="Schmitz R.J."/>
            <person name="Gryganskyi A."/>
            <person name="Culley D."/>
            <person name="Magnuson J."/>
            <person name="James T.Y."/>
            <person name="O'Malley M.A."/>
            <person name="Stajich J.E."/>
            <person name="Spatafora J.W."/>
            <person name="Visel A."/>
            <person name="Grigoriev I.V."/>
        </authorList>
    </citation>
    <scope>NUCLEOTIDE SEQUENCE [LARGE SCALE GENOMIC DNA]</scope>
    <source>
        <strain evidence="4 5">NRRL Y-17943</strain>
    </source>
</reference>
<sequence length="290" mass="29869">MSKIPIFRYLFTVVTLFFTQSYAMPPPASMSAPAAAPSASVSSVGQSGGSGGGVYNQLIISYRDNLCLSIVGGNIASPKEGMAVQSLPCKSATTWNVNRGQTLITLAADVSLALDAKDLVDHGEVTLQKTSTNLPEQTWYFTNDNYIAVMNSTQCLDEGVNGVQLYTCQTNNDNQAWYVLPAENAPDPSMTYTDVTSTQSASVSTDTSLTISTGISTSSMASISVNTASAASLSASASAAPSGSATSQQLINGIQWNPFASDTRSGSIVSSAGASATSSATASGSISPNM</sequence>
<gene>
    <name evidence="4" type="ORF">BD324DRAFT_648489</name>
</gene>